<dbReference type="PROSITE" id="PS50006">
    <property type="entry name" value="FHA_DOMAIN"/>
    <property type="match status" value="1"/>
</dbReference>
<feature type="compositionally biased region" description="Basic and acidic residues" evidence="1">
    <location>
        <begin position="30"/>
        <end position="39"/>
    </location>
</feature>
<feature type="compositionally biased region" description="Basic and acidic residues" evidence="1">
    <location>
        <begin position="71"/>
        <end position="85"/>
    </location>
</feature>
<evidence type="ECO:0000313" key="4">
    <source>
        <dbReference type="EMBL" id="VIO61021.1"/>
    </source>
</evidence>
<dbReference type="InterPro" id="IPR011009">
    <property type="entry name" value="Kinase-like_dom_sf"/>
</dbReference>
<dbReference type="Proteomes" id="UP000746612">
    <property type="component" value="Unassembled WGS sequence"/>
</dbReference>
<feature type="compositionally biased region" description="Polar residues" evidence="1">
    <location>
        <begin position="86"/>
        <end position="103"/>
    </location>
</feature>
<reference evidence="4" key="1">
    <citation type="submission" date="2019-04" db="EMBL/GenBank/DDBJ databases">
        <authorList>
            <person name="Melise S."/>
            <person name="Noan J."/>
            <person name="Okalmin O."/>
        </authorList>
    </citation>
    <scope>NUCLEOTIDE SEQUENCE</scope>
    <source>
        <strain evidence="4">FN9</strain>
    </source>
</reference>
<feature type="region of interest" description="Disordered" evidence="1">
    <location>
        <begin position="1"/>
        <end position="119"/>
    </location>
</feature>
<feature type="compositionally biased region" description="Basic and acidic residues" evidence="1">
    <location>
        <begin position="55"/>
        <end position="64"/>
    </location>
</feature>
<feature type="region of interest" description="Disordered" evidence="1">
    <location>
        <begin position="150"/>
        <end position="194"/>
    </location>
</feature>
<evidence type="ECO:0000313" key="5">
    <source>
        <dbReference type="Proteomes" id="UP000746612"/>
    </source>
</evidence>
<dbReference type="SMART" id="SM00240">
    <property type="entry name" value="FHA"/>
    <property type="match status" value="1"/>
</dbReference>
<accession>A0A2H3HPS2</accession>
<dbReference type="SUPFAM" id="SSF49879">
    <property type="entry name" value="SMAD/FHA domain"/>
    <property type="match status" value="1"/>
</dbReference>
<dbReference type="AlphaFoldDB" id="A0A2H3HPS2"/>
<dbReference type="SUPFAM" id="SSF56112">
    <property type="entry name" value="Protein kinase-like (PK-like)"/>
    <property type="match status" value="1"/>
</dbReference>
<evidence type="ECO:0000313" key="3">
    <source>
        <dbReference type="EMBL" id="CAG2010466.1"/>
    </source>
</evidence>
<feature type="domain" description="FHA" evidence="2">
    <location>
        <begin position="196"/>
        <end position="248"/>
    </location>
</feature>
<feature type="region of interest" description="Disordered" evidence="1">
    <location>
        <begin position="348"/>
        <end position="400"/>
    </location>
</feature>
<dbReference type="Gene3D" id="2.60.200.20">
    <property type="match status" value="1"/>
</dbReference>
<proteinExistence type="predicted"/>
<protein>
    <recommendedName>
        <fullName evidence="2">FHA domain-containing protein</fullName>
    </recommendedName>
</protein>
<dbReference type="EMBL" id="CAJPIJ010000219">
    <property type="protein sequence ID" value="CAG2010466.1"/>
    <property type="molecule type" value="Genomic_DNA"/>
</dbReference>
<gene>
    <name evidence="4" type="ORF">FUG_LOCUS425952</name>
    <name evidence="3" type="ORF">MDCFG202_LOCUS594722</name>
</gene>
<evidence type="ECO:0000259" key="2">
    <source>
        <dbReference type="PROSITE" id="PS50006"/>
    </source>
</evidence>
<evidence type="ECO:0000256" key="1">
    <source>
        <dbReference type="SAM" id="MobiDB-lite"/>
    </source>
</evidence>
<sequence>MAPQPEKSQLKRQRGSLPEDETETKKPRRTERLAVDADKTPVVNKQHLPSPLTHLTDDSSELNKDSTVTPPEKKETESTPKKSEDNSQSQALSSPPQDTQPLSQFVDRHSAISDDIEDEIREGVWGYLVPLDPKYGDKPIVLKKRSACPLPDTVSDAAKKENKNNTNDKNGKSAAMKDEETFEKKKKEKGAPSGGYLIGRHPECDIVVNDGIVSNRHCLLFTENKGNDTVAIVEDLSSNGTYVNEAIVGRNQRLDLIDSMLIVDPEKRYTIDQCLQHPWLTQSSPSVNDSTGGLVGGIASLQVQRRAAARERTLLSSLNTVEVTAQLDAGKDKRPVKVFAKNKGRVTNFSKESDPASRRAPDEFIEMGGKGDQELFPDDDSSIYPTGDNGEKIKATKAQR</sequence>
<organism evidence="3 5">
    <name type="scientific">Gibberella zeae</name>
    <name type="common">Wheat head blight fungus</name>
    <name type="synonym">Fusarium graminearum</name>
    <dbReference type="NCBI Taxonomy" id="5518"/>
    <lineage>
        <taxon>Eukaryota</taxon>
        <taxon>Fungi</taxon>
        <taxon>Dikarya</taxon>
        <taxon>Ascomycota</taxon>
        <taxon>Pezizomycotina</taxon>
        <taxon>Sordariomycetes</taxon>
        <taxon>Hypocreomycetidae</taxon>
        <taxon>Hypocreales</taxon>
        <taxon>Nectriaceae</taxon>
        <taxon>Fusarium</taxon>
    </lineage>
</organism>
<dbReference type="Pfam" id="PF00498">
    <property type="entry name" value="FHA"/>
    <property type="match status" value="1"/>
</dbReference>
<dbReference type="InterPro" id="IPR008984">
    <property type="entry name" value="SMAD_FHA_dom_sf"/>
</dbReference>
<dbReference type="EMBL" id="CAAKMV010000150">
    <property type="protein sequence ID" value="VIO61021.1"/>
    <property type="molecule type" value="Genomic_DNA"/>
</dbReference>
<name>A0A2H3HPS2_GIBZA</name>
<reference evidence="3" key="2">
    <citation type="submission" date="2021-03" db="EMBL/GenBank/DDBJ databases">
        <authorList>
            <person name="Alouane T."/>
            <person name="Langin T."/>
            <person name="Bonhomme L."/>
        </authorList>
    </citation>
    <scope>NUCLEOTIDE SEQUENCE</scope>
    <source>
        <strain evidence="3">MDC_Fg202</strain>
    </source>
</reference>
<feature type="compositionally biased region" description="Basic and acidic residues" evidence="1">
    <location>
        <begin position="351"/>
        <end position="362"/>
    </location>
</feature>
<feature type="compositionally biased region" description="Basic and acidic residues" evidence="1">
    <location>
        <begin position="169"/>
        <end position="185"/>
    </location>
</feature>
<dbReference type="InterPro" id="IPR000253">
    <property type="entry name" value="FHA_dom"/>
</dbReference>